<dbReference type="InterPro" id="IPR007834">
    <property type="entry name" value="DSS1_SEM1"/>
</dbReference>
<organism evidence="2 3">
    <name type="scientific">Trichogramma brassicae</name>
    <dbReference type="NCBI Taxonomy" id="86971"/>
    <lineage>
        <taxon>Eukaryota</taxon>
        <taxon>Metazoa</taxon>
        <taxon>Ecdysozoa</taxon>
        <taxon>Arthropoda</taxon>
        <taxon>Hexapoda</taxon>
        <taxon>Insecta</taxon>
        <taxon>Pterygota</taxon>
        <taxon>Neoptera</taxon>
        <taxon>Endopterygota</taxon>
        <taxon>Hymenoptera</taxon>
        <taxon>Apocrita</taxon>
        <taxon>Proctotrupomorpha</taxon>
        <taxon>Chalcidoidea</taxon>
        <taxon>Trichogrammatidae</taxon>
        <taxon>Trichogramma</taxon>
    </lineage>
</organism>
<name>A0A6H5IUU9_9HYME</name>
<evidence type="ECO:0000313" key="2">
    <source>
        <dbReference type="EMBL" id="CAB0040685.1"/>
    </source>
</evidence>
<evidence type="ECO:0000256" key="1">
    <source>
        <dbReference type="ARBA" id="ARBA00034491"/>
    </source>
</evidence>
<sequence>MDKVKTDLGLLEEDDEFEEFPAEVSTETAAAASTHTTLHQLSARACRVTQISRISKNRDFLDNIVVAKSEFIPGVPIVPTEGGILVKKRRLPRVESHLLDPDLYQVHRAFTQRDNVIKKIWTSSGKVVTESKLRSEAPGHPVL</sequence>
<dbReference type="AlphaFoldDB" id="A0A6H5IUU9"/>
<comment type="similarity">
    <text evidence="1">Belongs to the DSS1/SEM1 family.</text>
</comment>
<dbReference type="GO" id="GO:0043248">
    <property type="term" value="P:proteasome assembly"/>
    <property type="evidence" value="ECO:0007669"/>
    <property type="project" value="InterPro"/>
</dbReference>
<evidence type="ECO:0000313" key="3">
    <source>
        <dbReference type="Proteomes" id="UP000479190"/>
    </source>
</evidence>
<protein>
    <submittedName>
        <fullName evidence="2">Uncharacterized protein</fullName>
    </submittedName>
</protein>
<dbReference type="GO" id="GO:0008541">
    <property type="term" value="C:proteasome regulatory particle, lid subcomplex"/>
    <property type="evidence" value="ECO:0007669"/>
    <property type="project" value="InterPro"/>
</dbReference>
<proteinExistence type="inferred from homology"/>
<reference evidence="2 3" key="1">
    <citation type="submission" date="2020-02" db="EMBL/GenBank/DDBJ databases">
        <authorList>
            <person name="Ferguson B K."/>
        </authorList>
    </citation>
    <scope>NUCLEOTIDE SEQUENCE [LARGE SCALE GENOMIC DNA]</scope>
</reference>
<gene>
    <name evidence="2" type="ORF">TBRA_LOCUS12380</name>
</gene>
<dbReference type="SMART" id="SM01385">
    <property type="entry name" value="DSS1_SEM1"/>
    <property type="match status" value="1"/>
</dbReference>
<keyword evidence="3" id="KW-1185">Reference proteome</keyword>
<dbReference type="GO" id="GO:0006406">
    <property type="term" value="P:mRNA export from nucleus"/>
    <property type="evidence" value="ECO:0007669"/>
    <property type="project" value="InterPro"/>
</dbReference>
<dbReference type="Proteomes" id="UP000479190">
    <property type="component" value="Unassembled WGS sequence"/>
</dbReference>
<accession>A0A6H5IUU9</accession>
<dbReference type="EMBL" id="CADCXV010001042">
    <property type="protein sequence ID" value="CAB0040685.1"/>
    <property type="molecule type" value="Genomic_DNA"/>
</dbReference>